<accession>D2ZZN4</accession>
<organism evidence="2 3">
    <name type="scientific">Neisseria mucosa (strain ATCC 25996 / DSM 4631 / NCTC 10774 / M26)</name>
    <dbReference type="NCBI Taxonomy" id="546266"/>
    <lineage>
        <taxon>Bacteria</taxon>
        <taxon>Pseudomonadati</taxon>
        <taxon>Pseudomonadota</taxon>
        <taxon>Betaproteobacteria</taxon>
        <taxon>Neisseriales</taxon>
        <taxon>Neisseriaceae</taxon>
        <taxon>Neisseria</taxon>
    </lineage>
</organism>
<reference evidence="2 3" key="1">
    <citation type="submission" date="2009-10" db="EMBL/GenBank/DDBJ databases">
        <authorList>
            <person name="Weinstock G."/>
            <person name="Sodergren E."/>
            <person name="Clifton S."/>
            <person name="Fulton L."/>
            <person name="Fulton B."/>
            <person name="Courtney L."/>
            <person name="Fronick C."/>
            <person name="Harrison M."/>
            <person name="Strong C."/>
            <person name="Farmer C."/>
            <person name="Delahaunty K."/>
            <person name="Markovic C."/>
            <person name="Hall O."/>
            <person name="Minx P."/>
            <person name="Tomlinson C."/>
            <person name="Mitreva M."/>
            <person name="Nelson J."/>
            <person name="Hou S."/>
            <person name="Wollam A."/>
            <person name="Pepin K.H."/>
            <person name="Johnson M."/>
            <person name="Bhonagiri V."/>
            <person name="Nash W.E."/>
            <person name="Warren W."/>
            <person name="Chinwalla A."/>
            <person name="Mardis E.R."/>
            <person name="Wilson R.K."/>
        </authorList>
    </citation>
    <scope>NUCLEOTIDE SEQUENCE [LARGE SCALE GENOMIC DNA]</scope>
    <source>
        <strain evidence="3">ATCC 25996 / DSM 4631 / NCTC 10774 / M26</strain>
    </source>
</reference>
<proteinExistence type="predicted"/>
<gene>
    <name evidence="2" type="ORF">NEIMUCOT_06111</name>
</gene>
<comment type="caution">
    <text evidence="2">The sequence shown here is derived from an EMBL/GenBank/DDBJ whole genome shotgun (WGS) entry which is preliminary data.</text>
</comment>
<dbReference type="EMBL" id="ACDX02000019">
    <property type="protein sequence ID" value="EFC87494.1"/>
    <property type="molecule type" value="Genomic_DNA"/>
</dbReference>
<name>D2ZZN4_NEIM2</name>
<protein>
    <submittedName>
        <fullName evidence="2">Uncharacterized protein</fullName>
    </submittedName>
</protein>
<dbReference type="Proteomes" id="UP000003344">
    <property type="component" value="Unassembled WGS sequence"/>
</dbReference>
<dbReference type="AlphaFoldDB" id="D2ZZN4"/>
<evidence type="ECO:0000313" key="3">
    <source>
        <dbReference type="Proteomes" id="UP000003344"/>
    </source>
</evidence>
<evidence type="ECO:0000313" key="2">
    <source>
        <dbReference type="EMBL" id="EFC87494.1"/>
    </source>
</evidence>
<sequence>MQHLGFAPSAGQTVFRRPVIRQRSSETFITAPTVPPTKESP</sequence>
<evidence type="ECO:0000256" key="1">
    <source>
        <dbReference type="SAM" id="MobiDB-lite"/>
    </source>
</evidence>
<feature type="region of interest" description="Disordered" evidence="1">
    <location>
        <begin position="1"/>
        <end position="21"/>
    </location>
</feature>